<keyword evidence="1" id="KW-0732">Signal</keyword>
<organism evidence="2 3">
    <name type="scientific">Spirosoma profusum</name>
    <dbReference type="NCBI Taxonomy" id="2771354"/>
    <lineage>
        <taxon>Bacteria</taxon>
        <taxon>Pseudomonadati</taxon>
        <taxon>Bacteroidota</taxon>
        <taxon>Cytophagia</taxon>
        <taxon>Cytophagales</taxon>
        <taxon>Cytophagaceae</taxon>
        <taxon>Spirosoma</taxon>
    </lineage>
</organism>
<feature type="chain" id="PRO_5036898083" evidence="1">
    <location>
        <begin position="21"/>
        <end position="174"/>
    </location>
</feature>
<dbReference type="EMBL" id="JACWZY010000007">
    <property type="protein sequence ID" value="MBD2701129.1"/>
    <property type="molecule type" value="Genomic_DNA"/>
</dbReference>
<dbReference type="AlphaFoldDB" id="A0A927AN52"/>
<protein>
    <submittedName>
        <fullName evidence="2">Uncharacterized protein</fullName>
    </submittedName>
</protein>
<feature type="signal peptide" evidence="1">
    <location>
        <begin position="1"/>
        <end position="20"/>
    </location>
</feature>
<accession>A0A927AN52</accession>
<dbReference type="RefSeq" id="WP_190886982.1">
    <property type="nucleotide sequence ID" value="NZ_JACWZY010000007.1"/>
</dbReference>
<evidence type="ECO:0000313" key="2">
    <source>
        <dbReference type="EMBL" id="MBD2701129.1"/>
    </source>
</evidence>
<keyword evidence="3" id="KW-1185">Reference proteome</keyword>
<reference evidence="2" key="1">
    <citation type="submission" date="2020-09" db="EMBL/GenBank/DDBJ databases">
        <authorList>
            <person name="Kim M.K."/>
        </authorList>
    </citation>
    <scope>NUCLEOTIDE SEQUENCE</scope>
    <source>
        <strain evidence="2">BT702</strain>
    </source>
</reference>
<gene>
    <name evidence="2" type="ORF">IC229_10820</name>
</gene>
<evidence type="ECO:0000256" key="1">
    <source>
        <dbReference type="SAM" id="SignalP"/>
    </source>
</evidence>
<name>A0A927AN52_9BACT</name>
<comment type="caution">
    <text evidence="2">The sequence shown here is derived from an EMBL/GenBank/DDBJ whole genome shotgun (WGS) entry which is preliminary data.</text>
</comment>
<sequence length="174" mass="20073">MNKTLLCCLGFWLVSISIKAQSQIDMLLDNEDFKPVLQEHLWTVRGLNFPNTSVILLQPQKNGLTAYLTVYTFLTEAQKHLPASFTTVQGQPFLIYDGSELKVEDKERWFETVRTFIGKHLCDDVEFFELLKKPGPKEIRSPCSVIYDAPIEQLTFVKGKLKKRQLVGKVPYYQ</sequence>
<proteinExistence type="predicted"/>
<evidence type="ECO:0000313" key="3">
    <source>
        <dbReference type="Proteomes" id="UP000598820"/>
    </source>
</evidence>
<dbReference type="Proteomes" id="UP000598820">
    <property type="component" value="Unassembled WGS sequence"/>
</dbReference>